<gene>
    <name evidence="1" type="ORF">BBOH_0293</name>
</gene>
<dbReference type="AlphaFoldDB" id="A0A086ZJW9"/>
<dbReference type="RefSeq" id="WP_272945325.1">
    <property type="nucleotide sequence ID" value="NZ_JDUS01000001.1"/>
</dbReference>
<evidence type="ECO:0000313" key="1">
    <source>
        <dbReference type="EMBL" id="KFI46819.1"/>
    </source>
</evidence>
<proteinExistence type="predicted"/>
<dbReference type="STRING" id="1437606.BBOH_0293"/>
<dbReference type="EMBL" id="JGYP01000001">
    <property type="protein sequence ID" value="KFI46819.1"/>
    <property type="molecule type" value="Genomic_DNA"/>
</dbReference>
<accession>A0A086ZJW9</accession>
<reference evidence="1 2" key="1">
    <citation type="submission" date="2014-03" db="EMBL/GenBank/DDBJ databases">
        <title>Genomics of Bifidobacteria.</title>
        <authorList>
            <person name="Ventura M."/>
            <person name="Milani C."/>
            <person name="Lugli G.A."/>
        </authorList>
    </citation>
    <scope>NUCLEOTIDE SEQUENCE [LARGE SCALE GENOMIC DNA]</scope>
    <source>
        <strain evidence="1 2">DSM 22767</strain>
    </source>
</reference>
<dbReference type="Proteomes" id="UP000029096">
    <property type="component" value="Unassembled WGS sequence"/>
</dbReference>
<keyword evidence="2" id="KW-1185">Reference proteome</keyword>
<name>A0A086ZJW9_9BIFI</name>
<organism evidence="1 2">
    <name type="scientific">Bifidobacterium bohemicum DSM 22767</name>
    <dbReference type="NCBI Taxonomy" id="1437606"/>
    <lineage>
        <taxon>Bacteria</taxon>
        <taxon>Bacillati</taxon>
        <taxon>Actinomycetota</taxon>
        <taxon>Actinomycetes</taxon>
        <taxon>Bifidobacteriales</taxon>
        <taxon>Bifidobacteriaceae</taxon>
        <taxon>Bifidobacterium</taxon>
    </lineage>
</organism>
<comment type="caution">
    <text evidence="1">The sequence shown here is derived from an EMBL/GenBank/DDBJ whole genome shotgun (WGS) entry which is preliminary data.</text>
</comment>
<evidence type="ECO:0000313" key="2">
    <source>
        <dbReference type="Proteomes" id="UP000029096"/>
    </source>
</evidence>
<protein>
    <submittedName>
        <fullName evidence="1">Uncharacterized protein</fullName>
    </submittedName>
</protein>
<sequence length="40" mass="4561">MEKSSEILNSLQANENVIDLEDQDDLWYFIKGGGNWIMGS</sequence>